<dbReference type="InterPro" id="IPR011009">
    <property type="entry name" value="Kinase-like_dom_sf"/>
</dbReference>
<dbReference type="Pfam" id="PF00512">
    <property type="entry name" value="HisKA"/>
    <property type="match status" value="1"/>
</dbReference>
<evidence type="ECO:0000256" key="1">
    <source>
        <dbReference type="ARBA" id="ARBA00000085"/>
    </source>
</evidence>
<name>A0A0K1PF75_9BACT</name>
<evidence type="ECO:0000256" key="2">
    <source>
        <dbReference type="ARBA" id="ARBA00012438"/>
    </source>
</evidence>
<dbReference type="SUPFAM" id="SSF55874">
    <property type="entry name" value="ATPase domain of HSP90 chaperone/DNA topoisomerase II/histidine kinase"/>
    <property type="match status" value="1"/>
</dbReference>
<dbReference type="RefSeq" id="WP_169788815.1">
    <property type="nucleotide sequence ID" value="NZ_CP012332.1"/>
</dbReference>
<feature type="domain" description="Protein kinase" evidence="6">
    <location>
        <begin position="5"/>
        <end position="271"/>
    </location>
</feature>
<dbReference type="EC" id="2.7.13.3" evidence="2"/>
<dbReference type="PROSITE" id="PS50109">
    <property type="entry name" value="HIS_KIN"/>
    <property type="match status" value="1"/>
</dbReference>
<dbReference type="InterPro" id="IPR053159">
    <property type="entry name" value="Hybrid_Histidine_Kinase"/>
</dbReference>
<reference evidence="8 9" key="1">
    <citation type="submission" date="2015-08" db="EMBL/GenBank/DDBJ databases">
        <authorList>
            <person name="Babu N.S."/>
            <person name="Beckwith C.J."/>
            <person name="Beseler K.G."/>
            <person name="Brison A."/>
            <person name="Carone J.V."/>
            <person name="Caskin T.P."/>
            <person name="Diamond M."/>
            <person name="Durham M.E."/>
            <person name="Foxe J.M."/>
            <person name="Go M."/>
            <person name="Henderson B.A."/>
            <person name="Jones I.B."/>
            <person name="McGettigan J.A."/>
            <person name="Micheletti S.J."/>
            <person name="Nasrallah M.E."/>
            <person name="Ortiz D."/>
            <person name="Piller C.R."/>
            <person name="Privatt S.R."/>
            <person name="Schneider S.L."/>
            <person name="Sharp S."/>
            <person name="Smith T.C."/>
            <person name="Stanton J.D."/>
            <person name="Ullery H.E."/>
            <person name="Wilson R.J."/>
            <person name="Serrano M.G."/>
            <person name="Buck G."/>
            <person name="Lee V."/>
            <person name="Wang Y."/>
            <person name="Carvalho R."/>
            <person name="Voegtly L."/>
            <person name="Shi R."/>
            <person name="Duckworth R."/>
            <person name="Johnson A."/>
            <person name="Loviza R."/>
            <person name="Walstead R."/>
            <person name="Shah Z."/>
            <person name="Kiflezghi M."/>
            <person name="Wade K."/>
            <person name="Ball S.L."/>
            <person name="Bradley K.W."/>
            <person name="Asai D.J."/>
            <person name="Bowman C.A."/>
            <person name="Russell D.A."/>
            <person name="Pope W.H."/>
            <person name="Jacobs-Sera D."/>
            <person name="Hendrix R.W."/>
            <person name="Hatfull G.F."/>
        </authorList>
    </citation>
    <scope>NUCLEOTIDE SEQUENCE [LARGE SCALE GENOMIC DNA]</scope>
    <source>
        <strain evidence="8 9">DSM 27710</strain>
    </source>
</reference>
<proteinExistence type="predicted"/>
<accession>A0A0K1PF75</accession>
<dbReference type="EMBL" id="CP012332">
    <property type="protein sequence ID" value="AKU92076.1"/>
    <property type="molecule type" value="Genomic_DNA"/>
</dbReference>
<evidence type="ECO:0000313" key="9">
    <source>
        <dbReference type="Proteomes" id="UP000055590"/>
    </source>
</evidence>
<dbReference type="Gene3D" id="3.30.450.40">
    <property type="match status" value="2"/>
</dbReference>
<dbReference type="SUPFAM" id="SSF52540">
    <property type="entry name" value="P-loop containing nucleoside triphosphate hydrolases"/>
    <property type="match status" value="1"/>
</dbReference>
<dbReference type="KEGG" id="vin:AKJ08_2463"/>
<dbReference type="SUPFAM" id="SSF56112">
    <property type="entry name" value="Protein kinase-like (PK-like)"/>
    <property type="match status" value="1"/>
</dbReference>
<evidence type="ECO:0000313" key="8">
    <source>
        <dbReference type="EMBL" id="AKU92076.1"/>
    </source>
</evidence>
<dbReference type="CDD" id="cd00075">
    <property type="entry name" value="HATPase"/>
    <property type="match status" value="1"/>
</dbReference>
<dbReference type="GO" id="GO:0000155">
    <property type="term" value="F:phosphorelay sensor kinase activity"/>
    <property type="evidence" value="ECO:0007669"/>
    <property type="project" value="InterPro"/>
</dbReference>
<dbReference type="InterPro" id="IPR029016">
    <property type="entry name" value="GAF-like_dom_sf"/>
</dbReference>
<dbReference type="InterPro" id="IPR003018">
    <property type="entry name" value="GAF"/>
</dbReference>
<dbReference type="PANTHER" id="PTHR43642:SF1">
    <property type="entry name" value="HYBRID SIGNAL TRANSDUCTION HISTIDINE KINASE G"/>
    <property type="match status" value="1"/>
</dbReference>
<dbReference type="InterPro" id="IPR036890">
    <property type="entry name" value="HATPase_C_sf"/>
</dbReference>
<evidence type="ECO:0000256" key="3">
    <source>
        <dbReference type="ARBA" id="ARBA00022553"/>
    </source>
</evidence>
<dbReference type="Gene3D" id="1.10.287.130">
    <property type="match status" value="1"/>
</dbReference>
<sequence>MERAYEIVETLSREGGRLLRRAVRRSDDRRVLLETIPTGAAQALAADRLRNDLEIGRSLERPHLIRSLALESIDGSLVLVRDDVGADPLTGLLGDPLPIETFLDLARSMALALEELHEERVVHRDVKPDAFLADPDTGKAWLFRFGLSSRSSPERPRVLLPDLVEGSLPYISPEQTGRMNRPIDGRSDLYSLGITFFQMLVGRLPFEAADPGEWIHLQVASPVPPPATLSPHVPDDLSRIVVHLTAKMPEERYQTAAGLRRDLEDCKRQWKETGRIELPTLGASDVSARLQLPQRLFGRDEEKAILEGALEDVASSGKPALTVITGASGVGKSSLVHGLLRPLASRRGIFLSGKFDSIRRGVPYSTIAHACREALRGILGEPEETLASWRRRLAEALGENGQILVELLPELEAIVGPQEEVSPLPYVEARKRFMRVFSRFLQVFATREHPVVLFLDDLQWSDPESLELLEHVLSQPDAGPILVACAWREQEVGPSVLSWLGRIQERGVPTTELGLGPLEKDAIEELLSAALLGPAEEVRSLAGLVLAKTGGNPFFALQFLSELVDDRLLRFDPEAHLWRWDLAAIERQGFTENVVELLASRLGRLPEETRDVLRIAACMGHSADLRALAIVMERPGDEIRKALQPALEQGLMTLRSDDATAERFRFVHDRIQHAAYRLLPEDRRAQAHLRIGRLLLQAAPREEPGEEEGIFELAAHFNLARELLGSDEKLEAARLDLAAGRRAMDSSAFATALDFFSIGSGLLPEDAWERHGDLAFPLHLGWANCAFLTGDRSQADELLEDLKARARGPEEIASVATSAIYLHTIRQEVRQAVEVALDALQRLGLDSPVRPTSEQVDREHDAFEEALGGEPISSLLDLPRAKSERVAAIADIVRVVAVPAFYTDLHLMAGLMLISSTLNVKEGNPDAAAPNYAALGMAVAHLFGRYRKAYDLGKLGRDLVDRRKLEPYRAQTYILAAFTNQWREPLSAGLSLADSAFVSATRTGDLTYACYVRCDRISLLLAMGVPLPEIERECLDSLEYVAGIGYPLVTTVVTDQLRLVKSLRGDTESLGSFDGEDFSEADFDRELEAYRSTSPIAICWHWIRKQVALVHAARFDEALDAAEKAQELIWTSPSFTEVPEHHFHRAMALAGTLTEGDVDPERFRSLREELERFRVWAEGCKATFGHRHDLLAAEVARLEDRELDAVRAYDAAILGARENRFLQDEALAFERSAAFTHARGFAIGAELRLREARRCYRQWGADGKVRDLEERFPALAEAAPTAAVSLPAERLDWMALAKAAQAISKEVDLPSLLSPLVRSVLEQGGARRACFVFLRDGEPRILAEATLAPSGVETRSLDEPLSPELVPTSIVQLVLRTGERVVIGDAIASGPTEDEYFVRRHPRSVLCLPILRKGEAVAALYLENDLVAGAFSSRRLAALELLAGQAAISVEASAVSARELADRKAAEAEQERTELLDRITASLSGSLDLREQSTRLVRAFAATLADGAIVFPVDEEGTFLEPSYAIAPELDSKAFRPLAGYRPYKESRVPAGRAVATGESVFLPEMDDDTIREYTDDETQSEFVRSLGVHSLIASPMISGGRVIGAIVLVRFETKRPFEPADLELLEELAQRAAFSLDNARLYNAAQAAIRLRDDFVSIASHELRTPLTSLQLIIQRLEKRITSMTSEQVKNALALAGRQIRRLIRLVGRLLDVGQVEAGKLQIHRQDFDLGELVEEAVDQLADELARADADVRLETPKGVVGSWDEVRIGQVVTNLLTNAIKFGRGSPIEIEVGQEDGIARIDVTDHGPGIAPEIQERLFRRFSRGVSSRHYGGMGLGLYVSRRIVEAHGGSIGVESEEGEGARFTVELPVEPPAHDASSAP</sequence>
<dbReference type="PRINTS" id="PR00344">
    <property type="entry name" value="BCTRLSENSOR"/>
</dbReference>
<dbReference type="Gene3D" id="3.30.565.10">
    <property type="entry name" value="Histidine kinase-like ATPase, C-terminal domain"/>
    <property type="match status" value="1"/>
</dbReference>
<dbReference type="InterPro" id="IPR000719">
    <property type="entry name" value="Prot_kinase_dom"/>
</dbReference>
<dbReference type="InterPro" id="IPR003661">
    <property type="entry name" value="HisK_dim/P_dom"/>
</dbReference>
<dbReference type="FunFam" id="3.30.565.10:FF:000006">
    <property type="entry name" value="Sensor histidine kinase WalK"/>
    <property type="match status" value="1"/>
</dbReference>
<keyword evidence="9" id="KW-1185">Reference proteome</keyword>
<evidence type="ECO:0000256" key="5">
    <source>
        <dbReference type="ARBA" id="ARBA00022777"/>
    </source>
</evidence>
<dbReference type="SUPFAM" id="SSF55781">
    <property type="entry name" value="GAF domain-like"/>
    <property type="match status" value="2"/>
</dbReference>
<dbReference type="SUPFAM" id="SSF47384">
    <property type="entry name" value="Homodimeric domain of signal transducing histidine kinase"/>
    <property type="match status" value="1"/>
</dbReference>
<dbReference type="GO" id="GO:0005524">
    <property type="term" value="F:ATP binding"/>
    <property type="evidence" value="ECO:0007669"/>
    <property type="project" value="InterPro"/>
</dbReference>
<evidence type="ECO:0000259" key="6">
    <source>
        <dbReference type="PROSITE" id="PS50011"/>
    </source>
</evidence>
<dbReference type="InterPro" id="IPR003594">
    <property type="entry name" value="HATPase_dom"/>
</dbReference>
<dbReference type="Gene3D" id="1.10.510.10">
    <property type="entry name" value="Transferase(Phosphotransferase) domain 1"/>
    <property type="match status" value="1"/>
</dbReference>
<dbReference type="SMART" id="SM00387">
    <property type="entry name" value="HATPase_c"/>
    <property type="match status" value="1"/>
</dbReference>
<dbReference type="InterPro" id="IPR005467">
    <property type="entry name" value="His_kinase_dom"/>
</dbReference>
<gene>
    <name evidence="8" type="ORF">AKJ08_2463</name>
</gene>
<dbReference type="Gene3D" id="3.40.50.300">
    <property type="entry name" value="P-loop containing nucleotide triphosphate hydrolases"/>
    <property type="match status" value="1"/>
</dbReference>
<keyword evidence="5 8" id="KW-0418">Kinase</keyword>
<evidence type="ECO:0000259" key="7">
    <source>
        <dbReference type="PROSITE" id="PS50109"/>
    </source>
</evidence>
<dbReference type="Pfam" id="PF02518">
    <property type="entry name" value="HATPase_c"/>
    <property type="match status" value="1"/>
</dbReference>
<dbReference type="SMART" id="SM00388">
    <property type="entry name" value="HisKA"/>
    <property type="match status" value="1"/>
</dbReference>
<comment type="catalytic activity">
    <reaction evidence="1">
        <text>ATP + protein L-histidine = ADP + protein N-phospho-L-histidine.</text>
        <dbReference type="EC" id="2.7.13.3"/>
    </reaction>
</comment>
<dbReference type="Proteomes" id="UP000055590">
    <property type="component" value="Chromosome"/>
</dbReference>
<dbReference type="Pfam" id="PF13191">
    <property type="entry name" value="AAA_16"/>
    <property type="match status" value="1"/>
</dbReference>
<dbReference type="InterPro" id="IPR004358">
    <property type="entry name" value="Sig_transdc_His_kin-like_C"/>
</dbReference>
<dbReference type="SMART" id="SM00220">
    <property type="entry name" value="S_TKc"/>
    <property type="match status" value="1"/>
</dbReference>
<dbReference type="SMART" id="SM00065">
    <property type="entry name" value="GAF"/>
    <property type="match status" value="2"/>
</dbReference>
<evidence type="ECO:0000256" key="4">
    <source>
        <dbReference type="ARBA" id="ARBA00022679"/>
    </source>
</evidence>
<dbReference type="PANTHER" id="PTHR43642">
    <property type="entry name" value="HYBRID SIGNAL TRANSDUCTION HISTIDINE KINASE G"/>
    <property type="match status" value="1"/>
</dbReference>
<dbReference type="Pfam" id="PF01590">
    <property type="entry name" value="GAF"/>
    <property type="match status" value="2"/>
</dbReference>
<dbReference type="CDD" id="cd00082">
    <property type="entry name" value="HisKA"/>
    <property type="match status" value="1"/>
</dbReference>
<dbReference type="PROSITE" id="PS50011">
    <property type="entry name" value="PROTEIN_KINASE_DOM"/>
    <property type="match status" value="1"/>
</dbReference>
<dbReference type="Pfam" id="PF00069">
    <property type="entry name" value="Pkinase"/>
    <property type="match status" value="1"/>
</dbReference>
<protein>
    <recommendedName>
        <fullName evidence="2">histidine kinase</fullName>
        <ecNumber evidence="2">2.7.13.3</ecNumber>
    </recommendedName>
</protein>
<organism evidence="8 9">
    <name type="scientific">Vulgatibacter incomptus</name>
    <dbReference type="NCBI Taxonomy" id="1391653"/>
    <lineage>
        <taxon>Bacteria</taxon>
        <taxon>Pseudomonadati</taxon>
        <taxon>Myxococcota</taxon>
        <taxon>Myxococcia</taxon>
        <taxon>Myxococcales</taxon>
        <taxon>Cystobacterineae</taxon>
        <taxon>Vulgatibacteraceae</taxon>
        <taxon>Vulgatibacter</taxon>
    </lineage>
</organism>
<dbReference type="PATRIC" id="fig|1391653.3.peg.2565"/>
<dbReference type="InterPro" id="IPR027417">
    <property type="entry name" value="P-loop_NTPase"/>
</dbReference>
<keyword evidence="4" id="KW-0808">Transferase</keyword>
<feature type="domain" description="Histidine kinase" evidence="7">
    <location>
        <begin position="1659"/>
        <end position="1874"/>
    </location>
</feature>
<dbReference type="InterPro" id="IPR041664">
    <property type="entry name" value="AAA_16"/>
</dbReference>
<keyword evidence="3" id="KW-0597">Phosphoprotein</keyword>
<dbReference type="CDD" id="cd14014">
    <property type="entry name" value="STKc_PknB_like"/>
    <property type="match status" value="1"/>
</dbReference>
<dbReference type="InterPro" id="IPR036097">
    <property type="entry name" value="HisK_dim/P_sf"/>
</dbReference>
<dbReference type="STRING" id="1391653.AKJ08_2463"/>